<evidence type="ECO:0000259" key="6">
    <source>
        <dbReference type="PROSITE" id="PS51296"/>
    </source>
</evidence>
<dbReference type="InterPro" id="IPR044043">
    <property type="entry name" value="VanA_C_cat"/>
</dbReference>
<dbReference type="GO" id="GO:0051213">
    <property type="term" value="F:dioxygenase activity"/>
    <property type="evidence" value="ECO:0007669"/>
    <property type="project" value="UniProtKB-KW"/>
</dbReference>
<proteinExistence type="predicted"/>
<organism evidence="7 8">
    <name type="scientific">Pseudonocardia yuanmonensis</name>
    <dbReference type="NCBI Taxonomy" id="1095914"/>
    <lineage>
        <taxon>Bacteria</taxon>
        <taxon>Bacillati</taxon>
        <taxon>Actinomycetota</taxon>
        <taxon>Actinomycetes</taxon>
        <taxon>Pseudonocardiales</taxon>
        <taxon>Pseudonocardiaceae</taxon>
        <taxon>Pseudonocardia</taxon>
    </lineage>
</organism>
<keyword evidence="8" id="KW-1185">Reference proteome</keyword>
<dbReference type="InterPro" id="IPR050584">
    <property type="entry name" value="Cholesterol_7-desaturase"/>
</dbReference>
<gene>
    <name evidence="7" type="ORF">GCM10023215_45010</name>
</gene>
<accession>A0ABP8X5E4</accession>
<keyword evidence="3" id="KW-0560">Oxidoreductase</keyword>
<dbReference type="PANTHER" id="PTHR21266:SF60">
    <property type="entry name" value="3-KETOSTEROID-9-ALPHA-MONOOXYGENASE, OXYGENASE COMPONENT"/>
    <property type="match status" value="1"/>
</dbReference>
<dbReference type="Proteomes" id="UP001500325">
    <property type="component" value="Unassembled WGS sequence"/>
</dbReference>
<evidence type="ECO:0000256" key="3">
    <source>
        <dbReference type="ARBA" id="ARBA00023002"/>
    </source>
</evidence>
<evidence type="ECO:0000256" key="4">
    <source>
        <dbReference type="ARBA" id="ARBA00023004"/>
    </source>
</evidence>
<evidence type="ECO:0000256" key="2">
    <source>
        <dbReference type="ARBA" id="ARBA00022723"/>
    </source>
</evidence>
<evidence type="ECO:0000256" key="1">
    <source>
        <dbReference type="ARBA" id="ARBA00022714"/>
    </source>
</evidence>
<dbReference type="PANTHER" id="PTHR21266">
    <property type="entry name" value="IRON-SULFUR DOMAIN CONTAINING PROTEIN"/>
    <property type="match status" value="1"/>
</dbReference>
<keyword evidence="1" id="KW-0001">2Fe-2S</keyword>
<dbReference type="Gene3D" id="3.90.380.10">
    <property type="entry name" value="Naphthalene 1,2-dioxygenase Alpha Subunit, Chain A, domain 1"/>
    <property type="match status" value="1"/>
</dbReference>
<dbReference type="PROSITE" id="PS51296">
    <property type="entry name" value="RIESKE"/>
    <property type="match status" value="1"/>
</dbReference>
<dbReference type="InterPro" id="IPR036922">
    <property type="entry name" value="Rieske_2Fe-2S_sf"/>
</dbReference>
<dbReference type="Pfam" id="PF00355">
    <property type="entry name" value="Rieske"/>
    <property type="match status" value="1"/>
</dbReference>
<protein>
    <submittedName>
        <fullName evidence="7">Aromatic ring-hydroxylating dioxygenase subunit alpha</fullName>
    </submittedName>
</protein>
<sequence>MTTTENAPTTARPLRRSPGAVAPLVREAWYVVAARSEFGHELKQRWILGEPVCFFEAEDGSLIVLDDRCAHRRFPLSRSVREGDTIRCRYHGFTYGTDGRCLAVPGATPGDIKVRSYPTVERGPWVWIWTGADAEAADPGLIPWPKEIDGGDGVTGYTNNPCNYSMVHENLLDLTHLEFLHGIGGHDFTVTEPRLLSADELPAGFADLSVGYGKDLHTVLSHFAISAGDDPTTPVFRTGRMMSVTPAINYAVERFEPTDPAATAKLRTVVIAHCVTPADDSSTHQFWMYWQDVPFVVDRDERAALVKTVFNEDVEALTWIQEYMDHDERAGVVEHSVPADVPGLRLRRLLHRLAASERA</sequence>
<evidence type="ECO:0000256" key="5">
    <source>
        <dbReference type="ARBA" id="ARBA00023014"/>
    </source>
</evidence>
<keyword evidence="5" id="KW-0411">Iron-sulfur</keyword>
<dbReference type="RefSeq" id="WP_345382716.1">
    <property type="nucleotide sequence ID" value="NZ_BAABIC010000016.1"/>
</dbReference>
<dbReference type="EMBL" id="BAABIC010000016">
    <property type="protein sequence ID" value="GAA4701136.1"/>
    <property type="molecule type" value="Genomic_DNA"/>
</dbReference>
<dbReference type="SUPFAM" id="SSF55961">
    <property type="entry name" value="Bet v1-like"/>
    <property type="match status" value="1"/>
</dbReference>
<keyword evidence="2" id="KW-0479">Metal-binding</keyword>
<evidence type="ECO:0000313" key="7">
    <source>
        <dbReference type="EMBL" id="GAA4701136.1"/>
    </source>
</evidence>
<dbReference type="Gene3D" id="2.102.10.10">
    <property type="entry name" value="Rieske [2Fe-2S] iron-sulphur domain"/>
    <property type="match status" value="1"/>
</dbReference>
<evidence type="ECO:0000313" key="8">
    <source>
        <dbReference type="Proteomes" id="UP001500325"/>
    </source>
</evidence>
<reference evidence="8" key="1">
    <citation type="journal article" date="2019" name="Int. J. Syst. Evol. Microbiol.">
        <title>The Global Catalogue of Microorganisms (GCM) 10K type strain sequencing project: providing services to taxonomists for standard genome sequencing and annotation.</title>
        <authorList>
            <consortium name="The Broad Institute Genomics Platform"/>
            <consortium name="The Broad Institute Genome Sequencing Center for Infectious Disease"/>
            <person name="Wu L."/>
            <person name="Ma J."/>
        </authorList>
    </citation>
    <scope>NUCLEOTIDE SEQUENCE [LARGE SCALE GENOMIC DNA]</scope>
    <source>
        <strain evidence="8">JCM 18055</strain>
    </source>
</reference>
<keyword evidence="4" id="KW-0408">Iron</keyword>
<dbReference type="InterPro" id="IPR017941">
    <property type="entry name" value="Rieske_2Fe-2S"/>
</dbReference>
<dbReference type="Pfam" id="PF19112">
    <property type="entry name" value="VanA_C"/>
    <property type="match status" value="1"/>
</dbReference>
<name>A0ABP8X5E4_9PSEU</name>
<keyword evidence="7" id="KW-0223">Dioxygenase</keyword>
<feature type="domain" description="Rieske" evidence="6">
    <location>
        <begin position="29"/>
        <end position="128"/>
    </location>
</feature>
<dbReference type="SUPFAM" id="SSF50022">
    <property type="entry name" value="ISP domain"/>
    <property type="match status" value="1"/>
</dbReference>
<comment type="caution">
    <text evidence="7">The sequence shown here is derived from an EMBL/GenBank/DDBJ whole genome shotgun (WGS) entry which is preliminary data.</text>
</comment>